<dbReference type="SUPFAM" id="SSF46955">
    <property type="entry name" value="Putative DNA-binding domain"/>
    <property type="match status" value="1"/>
</dbReference>
<dbReference type="RefSeq" id="WP_082770922.1">
    <property type="nucleotide sequence ID" value="NZ_CBCRXN010000088.1"/>
</dbReference>
<dbReference type="InterPro" id="IPR009061">
    <property type="entry name" value="DNA-bd_dom_put_sf"/>
</dbReference>
<dbReference type="Proteomes" id="UP000248257">
    <property type="component" value="Unassembled WGS sequence"/>
</dbReference>
<sequence length="112" mass="12969">MPTYDSVFLSSSKYLTWVNYPVKREIGKYKNHRYIMTDNQIPNPIYPENRALISVSEAASALRSSRSTIYYWIRKGILPVVNVYGRSMIDPTIIPDFRERIKGRNALRGNAP</sequence>
<proteinExistence type="predicted"/>
<gene>
    <name evidence="2" type="ORF">CFR75_15665</name>
</gene>
<feature type="domain" description="Helix-turn-helix" evidence="1">
    <location>
        <begin position="53"/>
        <end position="89"/>
    </location>
</feature>
<keyword evidence="3" id="KW-1185">Reference proteome</keyword>
<evidence type="ECO:0000313" key="2">
    <source>
        <dbReference type="EMBL" id="PYD55599.1"/>
    </source>
</evidence>
<dbReference type="EMBL" id="NKUC01000064">
    <property type="protein sequence ID" value="PYD55599.1"/>
    <property type="molecule type" value="Genomic_DNA"/>
</dbReference>
<dbReference type="InterPro" id="IPR041657">
    <property type="entry name" value="HTH_17"/>
</dbReference>
<dbReference type="Pfam" id="PF12728">
    <property type="entry name" value="HTH_17"/>
    <property type="match status" value="1"/>
</dbReference>
<organism evidence="2 3">
    <name type="scientific">Komagataeibacter xylinus</name>
    <name type="common">Gluconacetobacter xylinus</name>
    <dbReference type="NCBI Taxonomy" id="28448"/>
    <lineage>
        <taxon>Bacteria</taxon>
        <taxon>Pseudomonadati</taxon>
        <taxon>Pseudomonadota</taxon>
        <taxon>Alphaproteobacteria</taxon>
        <taxon>Acetobacterales</taxon>
        <taxon>Acetobacteraceae</taxon>
        <taxon>Komagataeibacter</taxon>
    </lineage>
</organism>
<evidence type="ECO:0000259" key="1">
    <source>
        <dbReference type="Pfam" id="PF12728"/>
    </source>
</evidence>
<dbReference type="AlphaFoldDB" id="A0A318PEK1"/>
<reference evidence="2 3" key="1">
    <citation type="submission" date="2017-07" db="EMBL/GenBank/DDBJ databases">
        <title>A draft genome sequence of Komagataeibacter xylinus LMG 1515.</title>
        <authorList>
            <person name="Skraban J."/>
            <person name="Cleenwerck I."/>
            <person name="Vandamme P."/>
            <person name="Trcek J."/>
        </authorList>
    </citation>
    <scope>NUCLEOTIDE SEQUENCE [LARGE SCALE GENOMIC DNA]</scope>
    <source>
        <strain evidence="2 3">LMG 1515</strain>
    </source>
</reference>
<accession>A0A318PEK1</accession>
<name>A0A318PEK1_KOMXY</name>
<comment type="caution">
    <text evidence="2">The sequence shown here is derived from an EMBL/GenBank/DDBJ whole genome shotgun (WGS) entry which is preliminary data.</text>
</comment>
<protein>
    <recommendedName>
        <fullName evidence="1">Helix-turn-helix domain-containing protein</fullName>
    </recommendedName>
</protein>
<evidence type="ECO:0000313" key="3">
    <source>
        <dbReference type="Proteomes" id="UP000248257"/>
    </source>
</evidence>